<evidence type="ECO:0000256" key="1">
    <source>
        <dbReference type="SAM" id="Coils"/>
    </source>
</evidence>
<feature type="region of interest" description="Disordered" evidence="2">
    <location>
        <begin position="414"/>
        <end position="461"/>
    </location>
</feature>
<dbReference type="Gene3D" id="1.20.1280.50">
    <property type="match status" value="1"/>
</dbReference>
<reference evidence="3" key="1">
    <citation type="submission" date="2021-02" db="EMBL/GenBank/DDBJ databases">
        <title>Psilocybe cubensis genome.</title>
        <authorList>
            <person name="Mckernan K.J."/>
            <person name="Crawford S."/>
            <person name="Trippe A."/>
            <person name="Kane L.T."/>
            <person name="Mclaughlin S."/>
        </authorList>
    </citation>
    <scope>NUCLEOTIDE SEQUENCE [LARGE SCALE GENOMIC DNA]</scope>
    <source>
        <strain evidence="3">MGC-MH-2018</strain>
    </source>
</reference>
<protein>
    <recommendedName>
        <fullName evidence="4">F-box domain-containing protein</fullName>
    </recommendedName>
</protein>
<organism evidence="3">
    <name type="scientific">Psilocybe cubensis</name>
    <name type="common">Psychedelic mushroom</name>
    <name type="synonym">Stropharia cubensis</name>
    <dbReference type="NCBI Taxonomy" id="181762"/>
    <lineage>
        <taxon>Eukaryota</taxon>
        <taxon>Fungi</taxon>
        <taxon>Dikarya</taxon>
        <taxon>Basidiomycota</taxon>
        <taxon>Agaricomycotina</taxon>
        <taxon>Agaricomycetes</taxon>
        <taxon>Agaricomycetidae</taxon>
        <taxon>Agaricales</taxon>
        <taxon>Agaricineae</taxon>
        <taxon>Strophariaceae</taxon>
        <taxon>Psilocybe</taxon>
    </lineage>
</organism>
<keyword evidence="1" id="KW-0175">Coiled coil</keyword>
<accession>A0A8H8CMU0</accession>
<name>A0A8H8CMU0_PSICU</name>
<evidence type="ECO:0000313" key="3">
    <source>
        <dbReference type="EMBL" id="KAG5172232.1"/>
    </source>
</evidence>
<feature type="compositionally biased region" description="Acidic residues" evidence="2">
    <location>
        <begin position="439"/>
        <end position="460"/>
    </location>
</feature>
<sequence length="526" mass="60246">MQRTKIDEEITRIQNRLVELANDRLQIKQRLNGRHDLLTCRLPVELVSRIFIFAVQSSNFPQTGQPPPLWNPSILLSAVCTRWRSISLSTPQLWSSITIRLNHRHPNVDIITEMLRRSQALPLSIKFDKSVSNEGRKEEFNNVLKVIHLHCDRWRSVELADLTFDFGILSGLEEAHPIDCLRLISVQNYRVRDTFPSPNPKYLVPTTLYMNDSSLIIPLIRLDNLTHLEVARVPTDQVRITHFTQHAALSFPVDSLPPTPIVNNTITHAKIRSGFNVSFNLLEYLALLQLKYFYYDIGPSSNHLLRPLLAFLRRSQAHLDDFAFNFTVISRNKSTQLDNRFHKLSQITRIKLKVSTRPNRRLGPLLDKFLGALDNRNSDSYFPNLRELEIIVPPMLMSPVSWSKFSCIFPSSGESTGLSSRSHQNRHRYDSWEVGSDQEYTEENTYVEDTESDDTSDEENLHDICGFKGGIIMDRTTYDLIVHARKSGISVDLINTDGSDILDNVARLGFGEEDNKNDPSTDHSAC</sequence>
<proteinExistence type="predicted"/>
<gene>
    <name evidence="3" type="ORF">JR316_001729</name>
</gene>
<comment type="caution">
    <text evidence="3">The sequence shown here is derived from an EMBL/GenBank/DDBJ whole genome shotgun (WGS) entry which is preliminary data.</text>
</comment>
<dbReference type="AlphaFoldDB" id="A0A8H8CMU0"/>
<evidence type="ECO:0008006" key="4">
    <source>
        <dbReference type="Google" id="ProtNLM"/>
    </source>
</evidence>
<evidence type="ECO:0000256" key="2">
    <source>
        <dbReference type="SAM" id="MobiDB-lite"/>
    </source>
</evidence>
<dbReference type="EMBL" id="JAFIQS010000002">
    <property type="protein sequence ID" value="KAG5172232.1"/>
    <property type="molecule type" value="Genomic_DNA"/>
</dbReference>
<feature type="coiled-coil region" evidence="1">
    <location>
        <begin position="3"/>
        <end position="30"/>
    </location>
</feature>